<feature type="region of interest" description="Disordered" evidence="9">
    <location>
        <begin position="1"/>
        <end position="29"/>
    </location>
</feature>
<dbReference type="PANTHER" id="PTHR43072:SF23">
    <property type="entry name" value="UPF0039 PROTEIN C11D3.02C"/>
    <property type="match status" value="1"/>
</dbReference>
<keyword evidence="6 8" id="KW-0012">Acyltransferase</keyword>
<dbReference type="NCBIfam" id="TIGR02406">
    <property type="entry name" value="ectoine_EctA"/>
    <property type="match status" value="1"/>
</dbReference>
<sequence length="194" mass="21088">MEGEVIFEESLSKPGHRDDPEGPKRTTGDDRLVLRCPQAEDGPAISALIAASPPLDTNSAYCNLLQCSDFADTCVVAERDGQIVGWISGYRPPSHPERIFVWQVAVDASARGLGLGGRMLDELIARPAVKGATTLTTTVTETNDASWGLFRAFARRHGAELTKQPRFEREAHFAGAHDTEWQASISPLPSAQFN</sequence>
<evidence type="ECO:0000256" key="6">
    <source>
        <dbReference type="ARBA" id="ARBA00023315"/>
    </source>
</evidence>
<dbReference type="GO" id="GO:0019491">
    <property type="term" value="P:ectoine biosynthetic process"/>
    <property type="evidence" value="ECO:0007669"/>
    <property type="project" value="UniProtKB-UniPathway"/>
</dbReference>
<comment type="pathway">
    <text evidence="1 8">Amine and polyamine biosynthesis; ectoine biosynthesis; L-ectoine from L-aspartate 4-semialdehyde: step 2/3.</text>
</comment>
<evidence type="ECO:0000256" key="2">
    <source>
        <dbReference type="ARBA" id="ARBA00010712"/>
    </source>
</evidence>
<dbReference type="InterPro" id="IPR012772">
    <property type="entry name" value="Ectoine_EctA"/>
</dbReference>
<evidence type="ECO:0000256" key="7">
    <source>
        <dbReference type="ARBA" id="ARBA00048924"/>
    </source>
</evidence>
<name>A0A1U6IFX8_9SPHN</name>
<dbReference type="UniPathway" id="UPA00067">
    <property type="reaction ID" value="UER00122"/>
</dbReference>
<comment type="similarity">
    <text evidence="2 8">Belongs to the acetyltransferase family. EctA subfamily.</text>
</comment>
<comment type="catalytic activity">
    <reaction evidence="7 8">
        <text>L-2,4-diaminobutanoate + acetyl-CoA = (2S)-4-acetamido-2-aminobutanoate + CoA + H(+)</text>
        <dbReference type="Rhea" id="RHEA:16901"/>
        <dbReference type="ChEBI" id="CHEBI:15378"/>
        <dbReference type="ChEBI" id="CHEBI:57287"/>
        <dbReference type="ChEBI" id="CHEBI:57288"/>
        <dbReference type="ChEBI" id="CHEBI:58761"/>
        <dbReference type="ChEBI" id="CHEBI:58929"/>
        <dbReference type="EC" id="2.3.1.178"/>
    </reaction>
</comment>
<feature type="compositionally biased region" description="Basic and acidic residues" evidence="9">
    <location>
        <begin position="15"/>
        <end position="29"/>
    </location>
</feature>
<dbReference type="SUPFAM" id="SSF55729">
    <property type="entry name" value="Acyl-CoA N-acyltransferases (Nat)"/>
    <property type="match status" value="1"/>
</dbReference>
<reference evidence="12" key="1">
    <citation type="submission" date="2017-02" db="EMBL/GenBank/DDBJ databases">
        <authorList>
            <person name="Varghese N."/>
            <person name="Submissions S."/>
        </authorList>
    </citation>
    <scope>NUCLEOTIDE SEQUENCE [LARGE SCALE GENOMIC DNA]</scope>
    <source>
        <strain evidence="12">SM117</strain>
    </source>
</reference>
<dbReference type="Gene3D" id="3.40.630.30">
    <property type="match status" value="1"/>
</dbReference>
<dbReference type="AlphaFoldDB" id="A0A1U6IFX8"/>
<evidence type="ECO:0000259" key="10">
    <source>
        <dbReference type="PROSITE" id="PS51186"/>
    </source>
</evidence>
<dbReference type="PROSITE" id="PS51186">
    <property type="entry name" value="GNAT"/>
    <property type="match status" value="1"/>
</dbReference>
<dbReference type="InterPro" id="IPR000182">
    <property type="entry name" value="GNAT_dom"/>
</dbReference>
<keyword evidence="12" id="KW-1185">Reference proteome</keyword>
<dbReference type="EMBL" id="FVZE01000006">
    <property type="protein sequence ID" value="SLK06916.1"/>
    <property type="molecule type" value="Genomic_DNA"/>
</dbReference>
<evidence type="ECO:0000313" key="11">
    <source>
        <dbReference type="EMBL" id="SLK06916.1"/>
    </source>
</evidence>
<evidence type="ECO:0000256" key="1">
    <source>
        <dbReference type="ARBA" id="ARBA00004978"/>
    </source>
</evidence>
<organism evidence="11 12">
    <name type="scientific">Novosphingobium mathurense</name>
    <dbReference type="NCBI Taxonomy" id="428990"/>
    <lineage>
        <taxon>Bacteria</taxon>
        <taxon>Pseudomonadati</taxon>
        <taxon>Pseudomonadota</taxon>
        <taxon>Alphaproteobacteria</taxon>
        <taxon>Sphingomonadales</taxon>
        <taxon>Sphingomonadaceae</taxon>
        <taxon>Novosphingobium</taxon>
    </lineage>
</organism>
<proteinExistence type="inferred from homology"/>
<dbReference type="Proteomes" id="UP000190989">
    <property type="component" value="Unassembled WGS sequence"/>
</dbReference>
<dbReference type="GO" id="GO:0033816">
    <property type="term" value="F:diaminobutyrate acetyltransferase activity"/>
    <property type="evidence" value="ECO:0007669"/>
    <property type="project" value="UniProtKB-EC"/>
</dbReference>
<dbReference type="CDD" id="cd04301">
    <property type="entry name" value="NAT_SF"/>
    <property type="match status" value="1"/>
</dbReference>
<dbReference type="InterPro" id="IPR016181">
    <property type="entry name" value="Acyl_CoA_acyltransferase"/>
</dbReference>
<evidence type="ECO:0000256" key="5">
    <source>
        <dbReference type="ARBA" id="ARBA00022679"/>
    </source>
</evidence>
<evidence type="ECO:0000256" key="4">
    <source>
        <dbReference type="ARBA" id="ARBA00017935"/>
    </source>
</evidence>
<comment type="function">
    <text evidence="8">Catalyzes the acetylation of L-2,4-diaminobutyrate (DABA) to gamma-N-acetyl-alpha,gamma-diaminobutyric acid (ADABA) with acetyl coenzyme A.</text>
</comment>
<keyword evidence="5 8" id="KW-0808">Transferase</keyword>
<evidence type="ECO:0000256" key="8">
    <source>
        <dbReference type="RuleBase" id="RU365045"/>
    </source>
</evidence>
<evidence type="ECO:0000256" key="3">
    <source>
        <dbReference type="ARBA" id="ARBA00012355"/>
    </source>
</evidence>
<dbReference type="STRING" id="428990.SAMN06295987_10693"/>
<evidence type="ECO:0000313" key="12">
    <source>
        <dbReference type="Proteomes" id="UP000190989"/>
    </source>
</evidence>
<protein>
    <recommendedName>
        <fullName evidence="4 8">L-2,4-diaminobutyric acid acetyltransferase</fullName>
        <shortName evidence="8">DABA acetyltransferase</shortName>
        <ecNumber evidence="3 8">2.3.1.178</ecNumber>
    </recommendedName>
</protein>
<gene>
    <name evidence="8" type="primary">ectA</name>
    <name evidence="11" type="ORF">SAMN06295987_10693</name>
</gene>
<evidence type="ECO:0000256" key="9">
    <source>
        <dbReference type="SAM" id="MobiDB-lite"/>
    </source>
</evidence>
<dbReference type="PANTHER" id="PTHR43072">
    <property type="entry name" value="N-ACETYLTRANSFERASE"/>
    <property type="match status" value="1"/>
</dbReference>
<dbReference type="EC" id="2.3.1.178" evidence="3 8"/>
<dbReference type="Pfam" id="PF00583">
    <property type="entry name" value="Acetyltransf_1"/>
    <property type="match status" value="1"/>
</dbReference>
<feature type="domain" description="N-acetyltransferase" evidence="10">
    <location>
        <begin position="32"/>
        <end position="180"/>
    </location>
</feature>
<accession>A0A1U6IFX8</accession>